<evidence type="ECO:0000256" key="3">
    <source>
        <dbReference type="ARBA" id="ARBA00023002"/>
    </source>
</evidence>
<proteinExistence type="inferred from homology"/>
<dbReference type="eggNOG" id="KOG1200">
    <property type="taxonomic scope" value="Eukaryota"/>
</dbReference>
<reference evidence="4 5" key="1">
    <citation type="submission" date="2013-03" db="EMBL/GenBank/DDBJ databases">
        <title>The Genome Sequence of Capronia epimyces CBS 606.96.</title>
        <authorList>
            <consortium name="The Broad Institute Genomics Platform"/>
            <person name="Cuomo C."/>
            <person name="de Hoog S."/>
            <person name="Gorbushina A."/>
            <person name="Walker B."/>
            <person name="Young S.K."/>
            <person name="Zeng Q."/>
            <person name="Gargeya S."/>
            <person name="Fitzgerald M."/>
            <person name="Haas B."/>
            <person name="Abouelleil A."/>
            <person name="Allen A.W."/>
            <person name="Alvarado L."/>
            <person name="Arachchi H.M."/>
            <person name="Berlin A.M."/>
            <person name="Chapman S.B."/>
            <person name="Gainer-Dewar J."/>
            <person name="Goldberg J."/>
            <person name="Griggs A."/>
            <person name="Gujja S."/>
            <person name="Hansen M."/>
            <person name="Howarth C."/>
            <person name="Imamovic A."/>
            <person name="Ireland A."/>
            <person name="Larimer J."/>
            <person name="McCowan C."/>
            <person name="Murphy C."/>
            <person name="Pearson M."/>
            <person name="Poon T.W."/>
            <person name="Priest M."/>
            <person name="Roberts A."/>
            <person name="Saif S."/>
            <person name="Shea T."/>
            <person name="Sisk P."/>
            <person name="Sykes S."/>
            <person name="Wortman J."/>
            <person name="Nusbaum C."/>
            <person name="Birren B."/>
        </authorList>
    </citation>
    <scope>NUCLEOTIDE SEQUENCE [LARGE SCALE GENOMIC DNA]</scope>
    <source>
        <strain evidence="4 5">CBS 606.96</strain>
    </source>
</reference>
<keyword evidence="2" id="KW-0521">NADP</keyword>
<dbReference type="Gene3D" id="3.40.50.720">
    <property type="entry name" value="NAD(P)-binding Rossmann-like Domain"/>
    <property type="match status" value="1"/>
</dbReference>
<dbReference type="AlphaFoldDB" id="W9YLD0"/>
<protein>
    <recommendedName>
        <fullName evidence="6">3-oxoacyl-[acyl-carrier protein] reductase</fullName>
    </recommendedName>
</protein>
<accession>W9YLD0</accession>
<organism evidence="4 5">
    <name type="scientific">Capronia epimyces CBS 606.96</name>
    <dbReference type="NCBI Taxonomy" id="1182542"/>
    <lineage>
        <taxon>Eukaryota</taxon>
        <taxon>Fungi</taxon>
        <taxon>Dikarya</taxon>
        <taxon>Ascomycota</taxon>
        <taxon>Pezizomycotina</taxon>
        <taxon>Eurotiomycetes</taxon>
        <taxon>Chaetothyriomycetidae</taxon>
        <taxon>Chaetothyriales</taxon>
        <taxon>Herpotrichiellaceae</taxon>
        <taxon>Capronia</taxon>
    </lineage>
</organism>
<dbReference type="FunFam" id="3.40.50.720:FF:000084">
    <property type="entry name" value="Short-chain dehydrogenase reductase"/>
    <property type="match status" value="1"/>
</dbReference>
<evidence type="ECO:0000256" key="1">
    <source>
        <dbReference type="ARBA" id="ARBA00006484"/>
    </source>
</evidence>
<dbReference type="STRING" id="1182542.W9YLD0"/>
<name>W9YLD0_9EURO</name>
<sequence>MATFHDLRGKVFVVTGAASGMGRATAVLLAQQGAHVGALDLNAPDEMAELIRREGEGVGRCLPLACNVQSAEAVDEAHRKVVEEFGRLDGAANMAGIAGTRKTKPANFPLTGLDDDDWDTIMNTNLDGVKNCVRAQLRLMPGPGSIVNAASTAGQYGPANASPYVVSKWGVIGLTKSAARECGRKAIRVNAVAPGVVETNLVPPSKGRDAFLETTALGRVGQPEEVARVVVFLLSDQASFMTGSCVAKDQEQAGTEQPES</sequence>
<keyword evidence="3" id="KW-0560">Oxidoreductase</keyword>
<dbReference type="PANTHER" id="PTHR24321">
    <property type="entry name" value="DEHYDROGENASES, SHORT CHAIN"/>
    <property type="match status" value="1"/>
</dbReference>
<dbReference type="InterPro" id="IPR036291">
    <property type="entry name" value="NAD(P)-bd_dom_sf"/>
</dbReference>
<dbReference type="CDD" id="cd05233">
    <property type="entry name" value="SDR_c"/>
    <property type="match status" value="1"/>
</dbReference>
<evidence type="ECO:0000313" key="5">
    <source>
        <dbReference type="Proteomes" id="UP000019478"/>
    </source>
</evidence>
<evidence type="ECO:0008006" key="6">
    <source>
        <dbReference type="Google" id="ProtNLM"/>
    </source>
</evidence>
<gene>
    <name evidence="4" type="ORF">A1O3_03124</name>
</gene>
<dbReference type="PANTHER" id="PTHR24321:SF8">
    <property type="entry name" value="ESTRADIOL 17-BETA-DEHYDROGENASE 8-RELATED"/>
    <property type="match status" value="1"/>
</dbReference>
<dbReference type="InterPro" id="IPR020904">
    <property type="entry name" value="Sc_DH/Rdtase_CS"/>
</dbReference>
<dbReference type="PROSITE" id="PS00061">
    <property type="entry name" value="ADH_SHORT"/>
    <property type="match status" value="1"/>
</dbReference>
<dbReference type="OrthoDB" id="1669814at2759"/>
<keyword evidence="5" id="KW-1185">Reference proteome</keyword>
<dbReference type="GeneID" id="19167253"/>
<dbReference type="HOGENOM" id="CLU_010194_1_0_1"/>
<comment type="similarity">
    <text evidence="1">Belongs to the short-chain dehydrogenases/reductases (SDR) family.</text>
</comment>
<evidence type="ECO:0000256" key="2">
    <source>
        <dbReference type="ARBA" id="ARBA00022857"/>
    </source>
</evidence>
<dbReference type="InterPro" id="IPR002347">
    <property type="entry name" value="SDR_fam"/>
</dbReference>
<dbReference type="SUPFAM" id="SSF51735">
    <property type="entry name" value="NAD(P)-binding Rossmann-fold domains"/>
    <property type="match status" value="1"/>
</dbReference>
<comment type="caution">
    <text evidence="4">The sequence shown here is derived from an EMBL/GenBank/DDBJ whole genome shotgun (WGS) entry which is preliminary data.</text>
</comment>
<dbReference type="EMBL" id="AMGY01000002">
    <property type="protein sequence ID" value="EXJ90056.1"/>
    <property type="molecule type" value="Genomic_DNA"/>
</dbReference>
<dbReference type="Proteomes" id="UP000019478">
    <property type="component" value="Unassembled WGS sequence"/>
</dbReference>
<dbReference type="PRINTS" id="PR00081">
    <property type="entry name" value="GDHRDH"/>
</dbReference>
<dbReference type="Pfam" id="PF13561">
    <property type="entry name" value="adh_short_C2"/>
    <property type="match status" value="1"/>
</dbReference>
<dbReference type="RefSeq" id="XP_007731453.1">
    <property type="nucleotide sequence ID" value="XM_007733263.1"/>
</dbReference>
<dbReference type="PRINTS" id="PR00080">
    <property type="entry name" value="SDRFAMILY"/>
</dbReference>
<evidence type="ECO:0000313" key="4">
    <source>
        <dbReference type="EMBL" id="EXJ90056.1"/>
    </source>
</evidence>
<dbReference type="GO" id="GO:0016491">
    <property type="term" value="F:oxidoreductase activity"/>
    <property type="evidence" value="ECO:0007669"/>
    <property type="project" value="UniProtKB-KW"/>
</dbReference>